<reference evidence="3" key="1">
    <citation type="submission" date="2018-03" db="EMBL/GenBank/DDBJ databases">
        <authorList>
            <person name="Guldener U."/>
        </authorList>
    </citation>
    <scope>NUCLEOTIDE SEQUENCE</scope>
</reference>
<evidence type="ECO:0000256" key="1">
    <source>
        <dbReference type="SAM" id="MobiDB-lite"/>
    </source>
</evidence>
<gene>
    <name evidence="3" type="ORF">DNG_04044</name>
</gene>
<dbReference type="Pfam" id="PF13369">
    <property type="entry name" value="Transglut_core2"/>
    <property type="match status" value="1"/>
</dbReference>
<dbReference type="PANTHER" id="PTHR31350">
    <property type="entry name" value="SI:DKEY-261L7.2"/>
    <property type="match status" value="1"/>
</dbReference>
<evidence type="ECO:0000313" key="3">
    <source>
        <dbReference type="EMBL" id="SPO01368.1"/>
    </source>
</evidence>
<dbReference type="SMART" id="SM00992">
    <property type="entry name" value="YccV-like"/>
    <property type="match status" value="1"/>
</dbReference>
<proteinExistence type="predicted"/>
<evidence type="ECO:0000259" key="2">
    <source>
        <dbReference type="PROSITE" id="PS50181"/>
    </source>
</evidence>
<dbReference type="Pfam" id="PF12937">
    <property type="entry name" value="F-box-like"/>
    <property type="match status" value="1"/>
</dbReference>
<sequence length="639" mass="71416">MAAESNSPAARTPPALGSFPNEIILHILYFLPPEDNLLAFQLLSSHLSRLANTPSLWRYHCSNSFKYWNPDHEFQRKLRAPVSEVDWKRLFLERKQRNERIALLFDGMLATRLGRMWKFEQVCHLGYDAKDFLVEQCHADESLEDVLARRYYANAVLDSIHKEVAIKEWARFASDVVPLLRPWPARMSTRTLNTIIERNLAAFDMFILHDQTGDVDEVITLLDNIAAEFQSSHPDFDTMSTRDKALALNRWLRHKNLLGMESPALNYRRLRNCFLGQALRYAPHDSLPLISSVIYCSVAGRLGLDAQPCLFPSHVHALVLSPPGESLDGQALPPHDGDGDGDGEGDDVPPGATLEHGMHLDPYGADHEVPRSVLNAILSSHGWDANRDLFLTPASPVNLAMRTAHNIRAAFTPDLSAPHTPEPYAAASDTSLPASGASALDRDAAFQAYLWARLMLLPPSDVQWVQTLHRLLGRFVNSWAGDVWLVERYLLPLYDGVGPGAQAWDDPLGLVRAKRQLDTVQPLAKGRAAGGAADIGFRVGDVVRHKRLNFVAIVTGWADDGSRLDGEVVDGEDVYAVPMYYRCLRGGSLTQVQVLQESIIPYDGEVPPELFEIAGMYFKRFDAETGRFVSNIREEYPDD</sequence>
<dbReference type="SUPFAM" id="SSF141255">
    <property type="entry name" value="YccV-like"/>
    <property type="match status" value="1"/>
</dbReference>
<dbReference type="PROSITE" id="PS50181">
    <property type="entry name" value="FBOX"/>
    <property type="match status" value="1"/>
</dbReference>
<protein>
    <recommendedName>
        <fullName evidence="2">F-box domain-containing protein</fullName>
    </recommendedName>
</protein>
<dbReference type="Pfam" id="PF08755">
    <property type="entry name" value="YccV-like"/>
    <property type="match status" value="1"/>
</dbReference>
<dbReference type="Gene3D" id="1.20.1280.50">
    <property type="match status" value="1"/>
</dbReference>
<dbReference type="InterPro" id="IPR011722">
    <property type="entry name" value="Hemimethylated_DNA-bd_dom"/>
</dbReference>
<dbReference type="EMBL" id="ONZQ02000005">
    <property type="protein sequence ID" value="SPO01368.1"/>
    <property type="molecule type" value="Genomic_DNA"/>
</dbReference>
<dbReference type="GO" id="GO:0003677">
    <property type="term" value="F:DNA binding"/>
    <property type="evidence" value="ECO:0007669"/>
    <property type="project" value="InterPro"/>
</dbReference>
<evidence type="ECO:0000313" key="4">
    <source>
        <dbReference type="Proteomes" id="UP001187682"/>
    </source>
</evidence>
<dbReference type="InterPro" id="IPR001810">
    <property type="entry name" value="F-box_dom"/>
</dbReference>
<feature type="region of interest" description="Disordered" evidence="1">
    <location>
        <begin position="322"/>
        <end position="355"/>
    </location>
</feature>
<dbReference type="SUPFAM" id="SSF81383">
    <property type="entry name" value="F-box domain"/>
    <property type="match status" value="1"/>
</dbReference>
<name>A0AAE8MVU3_9PEZI</name>
<dbReference type="Proteomes" id="UP001187682">
    <property type="component" value="Unassembled WGS sequence"/>
</dbReference>
<organism evidence="3 4">
    <name type="scientific">Cephalotrichum gorgonifer</name>
    <dbReference type="NCBI Taxonomy" id="2041049"/>
    <lineage>
        <taxon>Eukaryota</taxon>
        <taxon>Fungi</taxon>
        <taxon>Dikarya</taxon>
        <taxon>Ascomycota</taxon>
        <taxon>Pezizomycotina</taxon>
        <taxon>Sordariomycetes</taxon>
        <taxon>Hypocreomycetidae</taxon>
        <taxon>Microascales</taxon>
        <taxon>Microascaceae</taxon>
        <taxon>Cephalotrichum</taxon>
    </lineage>
</organism>
<dbReference type="InterPro" id="IPR036047">
    <property type="entry name" value="F-box-like_dom_sf"/>
</dbReference>
<dbReference type="InterPro" id="IPR032698">
    <property type="entry name" value="SirB1_N"/>
</dbReference>
<dbReference type="PANTHER" id="PTHR31350:SF27">
    <property type="entry name" value="HEMIMETHYLATED DNA-BINDING DOMAIN-CONTAINING PROTEIN"/>
    <property type="match status" value="1"/>
</dbReference>
<accession>A0AAE8MVU3</accession>
<keyword evidence="4" id="KW-1185">Reference proteome</keyword>
<dbReference type="AlphaFoldDB" id="A0AAE8MVU3"/>
<feature type="domain" description="F-box" evidence="2">
    <location>
        <begin position="13"/>
        <end position="60"/>
    </location>
</feature>
<dbReference type="InterPro" id="IPR036623">
    <property type="entry name" value="Hemimethylated_DNA-bd_sf"/>
</dbReference>
<comment type="caution">
    <text evidence="3">The sequence shown here is derived from an EMBL/GenBank/DDBJ whole genome shotgun (WGS) entry which is preliminary data.</text>
</comment>